<dbReference type="AlphaFoldDB" id="A0A152A5J3"/>
<evidence type="ECO:0000313" key="4">
    <source>
        <dbReference type="Proteomes" id="UP000076078"/>
    </source>
</evidence>
<dbReference type="STRING" id="361077.A0A152A5J3"/>
<evidence type="ECO:0000256" key="1">
    <source>
        <dbReference type="SAM" id="MobiDB-lite"/>
    </source>
</evidence>
<dbReference type="OMA" id="ISKERYP"/>
<name>A0A152A5J3_TIELA</name>
<dbReference type="Pfam" id="PF19318">
    <property type="entry name" value="DUF5918"/>
    <property type="match status" value="2"/>
</dbReference>
<dbReference type="PANTHER" id="PTHR13492">
    <property type="entry name" value="RING FINGER PROTEIN 37"/>
    <property type="match status" value="1"/>
</dbReference>
<dbReference type="GO" id="GO:0031625">
    <property type="term" value="F:ubiquitin protein ligase binding"/>
    <property type="evidence" value="ECO:0007669"/>
    <property type="project" value="TreeGrafter"/>
</dbReference>
<dbReference type="PROSITE" id="PS51698">
    <property type="entry name" value="U_BOX"/>
    <property type="match status" value="1"/>
</dbReference>
<dbReference type="GO" id="GO:0005634">
    <property type="term" value="C:nucleus"/>
    <property type="evidence" value="ECO:0007669"/>
    <property type="project" value="TreeGrafter"/>
</dbReference>
<dbReference type="FunCoup" id="A0A152A5J3">
    <property type="interactions" value="52"/>
</dbReference>
<protein>
    <submittedName>
        <fullName evidence="3">RING zinc finger-containing protein</fullName>
    </submittedName>
</protein>
<dbReference type="SUPFAM" id="SSF57850">
    <property type="entry name" value="RING/U-box"/>
    <property type="match status" value="1"/>
</dbReference>
<proteinExistence type="predicted"/>
<dbReference type="EMBL" id="LODT01000006">
    <property type="protein sequence ID" value="KYR01503.1"/>
    <property type="molecule type" value="Genomic_DNA"/>
</dbReference>
<dbReference type="SMART" id="SM00504">
    <property type="entry name" value="Ubox"/>
    <property type="match status" value="1"/>
</dbReference>
<dbReference type="InterPro" id="IPR045696">
    <property type="entry name" value="Ubox5_N"/>
</dbReference>
<feature type="domain" description="U-box" evidence="2">
    <location>
        <begin position="400"/>
        <end position="474"/>
    </location>
</feature>
<dbReference type="Proteomes" id="UP000076078">
    <property type="component" value="Unassembled WGS sequence"/>
</dbReference>
<organism evidence="3 4">
    <name type="scientific">Tieghemostelium lacteum</name>
    <name type="common">Slime mold</name>
    <name type="synonym">Dictyostelium lacteum</name>
    <dbReference type="NCBI Taxonomy" id="361077"/>
    <lineage>
        <taxon>Eukaryota</taxon>
        <taxon>Amoebozoa</taxon>
        <taxon>Evosea</taxon>
        <taxon>Eumycetozoa</taxon>
        <taxon>Dictyostelia</taxon>
        <taxon>Dictyosteliales</taxon>
        <taxon>Raperosteliaceae</taxon>
        <taxon>Tieghemostelium</taxon>
    </lineage>
</organism>
<dbReference type="InterPro" id="IPR039847">
    <property type="entry name" value="Ubox5"/>
</dbReference>
<keyword evidence="4" id="KW-1185">Reference proteome</keyword>
<comment type="caution">
    <text evidence="3">The sequence shown here is derived from an EMBL/GenBank/DDBJ whole genome shotgun (WGS) entry which is preliminary data.</text>
</comment>
<dbReference type="GO" id="GO:0000209">
    <property type="term" value="P:protein polyubiquitination"/>
    <property type="evidence" value="ECO:0007669"/>
    <property type="project" value="TreeGrafter"/>
</dbReference>
<evidence type="ECO:0000259" key="2">
    <source>
        <dbReference type="PROSITE" id="PS51698"/>
    </source>
</evidence>
<reference evidence="3 4" key="1">
    <citation type="submission" date="2015-12" db="EMBL/GenBank/DDBJ databases">
        <title>Dictyostelia acquired genes for synthesis and detection of signals that induce cell-type specialization by lateral gene transfer from prokaryotes.</title>
        <authorList>
            <person name="Gloeckner G."/>
            <person name="Schaap P."/>
        </authorList>
    </citation>
    <scope>NUCLEOTIDE SEQUENCE [LARGE SCALE GENOMIC DNA]</scope>
    <source>
        <strain evidence="3 4">TK</strain>
    </source>
</reference>
<gene>
    <name evidence="3" type="ORF">DLAC_01490</name>
</gene>
<feature type="region of interest" description="Disordered" evidence="1">
    <location>
        <begin position="539"/>
        <end position="563"/>
    </location>
</feature>
<dbReference type="InterPro" id="IPR003613">
    <property type="entry name" value="Ubox_domain"/>
</dbReference>
<dbReference type="Pfam" id="PF04564">
    <property type="entry name" value="U-box"/>
    <property type="match status" value="1"/>
</dbReference>
<dbReference type="Gene3D" id="3.30.40.10">
    <property type="entry name" value="Zinc/RING finger domain, C3HC4 (zinc finger)"/>
    <property type="match status" value="1"/>
</dbReference>
<sequence length="639" mass="72253">MFPLINLCHEKLGAKIYCEGTSFSDGHKIENLIQNDKGYLASSFVKTPLDITISFNYPIDLERIGIKCKVGTCISDTISVYISNESMDSVLSKMNILLKGRDSEMKNLPSHNTHHNSLLSPRTLTIPVDNTVGLNNILSSNFINNNNNIINNYNSNNNNINVKHLTKSQILYDNIHLSVPNFNENSLNNKTAQLKYIHQQFKFIGSVDSLHSQDDLYTYICNSSFNYRGQTLPNSFLSKIQKQEQLKPFHSNSDLLIGVKSIRIRILKVYQSSCAALGGFEIWGVPSQNCPQEVLNQLYQNYQQLQQLQQQQSYNNSMKSNLFQNNIFSNNNTSNMSSNNMNGGNGSANVQTVNLFPKLPSGHQPKDEMKVEEKYHKPSIIDEFEAFLRDHPGIVLNETGIPTIFIDPITLEMMTDPVILKSGHNVDRSTIEKHFRNGFFTDPYTSVKMSPDEIQTNYVLKEKIQTFIRVEKKKRKRLLKSHSMIFRNQIAANMQPQISSSTSSFITMDFTDSIGSNGSTTSDHVTKGMNTINLFDDQDYHHRHNNNNTSNSNSSSKHNSGNNWPIIPDFSSLASSTSSIGSMNSSGSEIPLHNNGLLNPSMINFDNLNLLKKNPNQYTLEKMPSQNSFVELPIKKHRK</sequence>
<feature type="compositionally biased region" description="Low complexity" evidence="1">
    <location>
        <begin position="546"/>
        <end position="563"/>
    </location>
</feature>
<evidence type="ECO:0000313" key="3">
    <source>
        <dbReference type="EMBL" id="KYR01503.1"/>
    </source>
</evidence>
<dbReference type="PANTHER" id="PTHR13492:SF2">
    <property type="entry name" value="RING FINGER PROTEIN 37"/>
    <property type="match status" value="1"/>
</dbReference>
<dbReference type="OrthoDB" id="20295at2759"/>
<dbReference type="InParanoid" id="A0A152A5J3"/>
<dbReference type="GO" id="GO:0034450">
    <property type="term" value="F:ubiquitin-ubiquitin ligase activity"/>
    <property type="evidence" value="ECO:0007669"/>
    <property type="project" value="TreeGrafter"/>
</dbReference>
<accession>A0A152A5J3</accession>
<dbReference type="InterPro" id="IPR013083">
    <property type="entry name" value="Znf_RING/FYVE/PHD"/>
</dbReference>